<dbReference type="GO" id="GO:0004029">
    <property type="term" value="F:aldehyde dehydrogenase (NAD+) activity"/>
    <property type="evidence" value="ECO:0007669"/>
    <property type="project" value="TreeGrafter"/>
</dbReference>
<dbReference type="InterPro" id="IPR029510">
    <property type="entry name" value="Ald_DH_CS_GLU"/>
</dbReference>
<keyword evidence="8" id="KW-0472">Membrane</keyword>
<organism evidence="10 11">
    <name type="scientific">Sitophilus oryzae</name>
    <name type="common">Rice weevil</name>
    <name type="synonym">Curculio oryzae</name>
    <dbReference type="NCBI Taxonomy" id="7048"/>
    <lineage>
        <taxon>Eukaryota</taxon>
        <taxon>Metazoa</taxon>
        <taxon>Ecdysozoa</taxon>
        <taxon>Arthropoda</taxon>
        <taxon>Hexapoda</taxon>
        <taxon>Insecta</taxon>
        <taxon>Pterygota</taxon>
        <taxon>Neoptera</taxon>
        <taxon>Endopterygota</taxon>
        <taxon>Coleoptera</taxon>
        <taxon>Polyphaga</taxon>
        <taxon>Cucujiformia</taxon>
        <taxon>Curculionidae</taxon>
        <taxon>Dryophthorinae</taxon>
        <taxon>Sitophilus</taxon>
    </lineage>
</organism>
<protein>
    <recommendedName>
        <fullName evidence="4">Aldehyde dehydrogenase</fullName>
    </recommendedName>
</protein>
<evidence type="ECO:0000256" key="1">
    <source>
        <dbReference type="ARBA" id="ARBA00009986"/>
    </source>
</evidence>
<feature type="active site" evidence="5 6">
    <location>
        <position position="234"/>
    </location>
</feature>
<dbReference type="Gene3D" id="3.40.309.10">
    <property type="entry name" value="Aldehyde Dehydrogenase, Chain A, domain 2"/>
    <property type="match status" value="1"/>
</dbReference>
<dbReference type="KEGG" id="soy:115879237"/>
<dbReference type="PROSITE" id="PS00687">
    <property type="entry name" value="ALDEHYDE_DEHYDR_GLU"/>
    <property type="match status" value="1"/>
</dbReference>
<keyword evidence="8" id="KW-0812">Transmembrane</keyword>
<dbReference type="InterPro" id="IPR012394">
    <property type="entry name" value="Aldehyde_DH_NAD(P)"/>
</dbReference>
<accession>A0A6J2XKI4</accession>
<dbReference type="InterPro" id="IPR016163">
    <property type="entry name" value="Ald_DH_C"/>
</dbReference>
<evidence type="ECO:0000256" key="7">
    <source>
        <dbReference type="RuleBase" id="RU003345"/>
    </source>
</evidence>
<dbReference type="Proteomes" id="UP000504635">
    <property type="component" value="Unplaced"/>
</dbReference>
<evidence type="ECO:0000256" key="4">
    <source>
        <dbReference type="PIRNR" id="PIRNR036492"/>
    </source>
</evidence>
<evidence type="ECO:0000256" key="8">
    <source>
        <dbReference type="SAM" id="Phobius"/>
    </source>
</evidence>
<dbReference type="FunFam" id="3.40.309.10:FF:000003">
    <property type="entry name" value="Aldehyde dehydrogenase"/>
    <property type="match status" value="1"/>
</dbReference>
<evidence type="ECO:0000313" key="11">
    <source>
        <dbReference type="RefSeq" id="XP_030751797.1"/>
    </source>
</evidence>
<dbReference type="PIRSF" id="PIRSF036492">
    <property type="entry name" value="ALDH"/>
    <property type="match status" value="1"/>
</dbReference>
<dbReference type="RefSeq" id="XP_030751797.1">
    <property type="nucleotide sequence ID" value="XM_030895937.1"/>
</dbReference>
<keyword evidence="3" id="KW-0520">NAD</keyword>
<keyword evidence="2 4" id="KW-0560">Oxidoreductase</keyword>
<dbReference type="InterPro" id="IPR016162">
    <property type="entry name" value="Ald_DH_N"/>
</dbReference>
<dbReference type="PANTHER" id="PTHR43570">
    <property type="entry name" value="ALDEHYDE DEHYDROGENASE"/>
    <property type="match status" value="1"/>
</dbReference>
<reference evidence="11" key="1">
    <citation type="submission" date="2025-08" db="UniProtKB">
        <authorList>
            <consortium name="RefSeq"/>
        </authorList>
    </citation>
    <scope>IDENTIFICATION</scope>
    <source>
        <tissue evidence="11">Gonads</tissue>
    </source>
</reference>
<evidence type="ECO:0000256" key="3">
    <source>
        <dbReference type="ARBA" id="ARBA00023027"/>
    </source>
</evidence>
<dbReference type="FunFam" id="3.40.605.10:FF:000004">
    <property type="entry name" value="Aldehyde dehydrogenase"/>
    <property type="match status" value="1"/>
</dbReference>
<feature type="domain" description="Aldehyde dehydrogenase" evidence="9">
    <location>
        <begin position="26"/>
        <end position="451"/>
    </location>
</feature>
<dbReference type="InterPro" id="IPR016161">
    <property type="entry name" value="Ald_DH/histidinol_DH"/>
</dbReference>
<evidence type="ECO:0000256" key="6">
    <source>
        <dbReference type="PROSITE-ProRule" id="PRU10007"/>
    </source>
</evidence>
<dbReference type="GeneID" id="115879237"/>
<dbReference type="InterPro" id="IPR015590">
    <property type="entry name" value="Aldehyde_DH_dom"/>
</dbReference>
<dbReference type="GO" id="GO:0006081">
    <property type="term" value="P:aldehyde metabolic process"/>
    <property type="evidence" value="ECO:0007669"/>
    <property type="project" value="InterPro"/>
</dbReference>
<dbReference type="InParanoid" id="A0A6J2XKI4"/>
<proteinExistence type="inferred from homology"/>
<evidence type="ECO:0000259" key="9">
    <source>
        <dbReference type="Pfam" id="PF00171"/>
    </source>
</evidence>
<keyword evidence="10" id="KW-1185">Reference proteome</keyword>
<evidence type="ECO:0000256" key="5">
    <source>
        <dbReference type="PIRSR" id="PIRSR036492-1"/>
    </source>
</evidence>
<dbReference type="AlphaFoldDB" id="A0A6J2XKI4"/>
<dbReference type="OrthoDB" id="440325at2759"/>
<dbReference type="Gene3D" id="3.40.605.10">
    <property type="entry name" value="Aldehyde Dehydrogenase, Chain A, domain 1"/>
    <property type="match status" value="1"/>
</dbReference>
<gene>
    <name evidence="11" type="primary">LOC115879237</name>
</gene>
<feature type="transmembrane region" description="Helical" evidence="8">
    <location>
        <begin position="495"/>
        <end position="512"/>
    </location>
</feature>
<feature type="active site" evidence="5">
    <location>
        <position position="268"/>
    </location>
</feature>
<dbReference type="GO" id="GO:0005737">
    <property type="term" value="C:cytoplasm"/>
    <property type="evidence" value="ECO:0007669"/>
    <property type="project" value="TreeGrafter"/>
</dbReference>
<dbReference type="SUPFAM" id="SSF53720">
    <property type="entry name" value="ALDH-like"/>
    <property type="match status" value="1"/>
</dbReference>
<dbReference type="Pfam" id="PF00171">
    <property type="entry name" value="Aldedh"/>
    <property type="match status" value="1"/>
</dbReference>
<sequence length="514" mass="58074">MHSIFNNIVIVCPHLINIRRIKIMPNEAESIVSSARKIFNTGKTISYEFRLSQLKGLSRFINENEKEILEILLKENRKPKFEASITEVSHMKNEIQDAIKHLKSWMAPTRVKKPLPYIMDKIQTRPQPYGVVLIIGPWNYPFDLVISPLIGAIAAGNCVVVKPSEITPISSEFLKNTLPKYIDESCYYIFTGGIAETTKILEQKFDYIFYTGSTTVGKIIYSAAAKKLTPVTLELGGKSPVYLDDSADVELAATRILWGKCLNSGQSCLEPDYLLCSEFMRDKFIKEAKKKIEQWYGAKTKESRDYCRIINDNHFKRITKLLEGTTIALGGNTDPEDKYIEPTIVVNVKADDPIMQEEIFGPVLPIVTVETPEAAIEFINNREKPLAVYMFSTSKQEQEKFINGTYSGGICINDVLMHFSCNTLPFGGVGSSGIGKYHGVHSFETFSHQKATLIKSLDRLGEFTQSVRYPPYTENKLKIILTLTTKIPSISFCNHGLVLIFLLAAFVYYIYFRG</sequence>
<name>A0A6J2XKI4_SITOR</name>
<evidence type="ECO:0000256" key="2">
    <source>
        <dbReference type="ARBA" id="ARBA00023002"/>
    </source>
</evidence>
<evidence type="ECO:0000313" key="10">
    <source>
        <dbReference type="Proteomes" id="UP000504635"/>
    </source>
</evidence>
<dbReference type="PANTHER" id="PTHR43570:SF16">
    <property type="entry name" value="ALDEHYDE DEHYDROGENASE TYPE III, ISOFORM Q"/>
    <property type="match status" value="1"/>
</dbReference>
<comment type="similarity">
    <text evidence="1 4 7">Belongs to the aldehyde dehydrogenase family.</text>
</comment>
<keyword evidence="8" id="KW-1133">Transmembrane helix</keyword>